<dbReference type="RefSeq" id="WP_034212744.1">
    <property type="nucleotide sequence ID" value="NZ_AVCK01000022.1"/>
</dbReference>
<evidence type="ECO:0000313" key="4">
    <source>
        <dbReference type="EMBL" id="KFN45914.1"/>
    </source>
</evidence>
<dbReference type="OrthoDB" id="3174087at2"/>
<dbReference type="STRING" id="1384056.N787_02905"/>
<dbReference type="InterPro" id="IPR036291">
    <property type="entry name" value="NAD(P)-bd_dom_sf"/>
</dbReference>
<dbReference type="Pfam" id="PF01073">
    <property type="entry name" value="3Beta_HSD"/>
    <property type="match status" value="1"/>
</dbReference>
<reference evidence="4 5" key="1">
    <citation type="submission" date="2013-09" db="EMBL/GenBank/DDBJ databases">
        <title>Genome sequencing of Arenimonas metalli.</title>
        <authorList>
            <person name="Chen F."/>
            <person name="Wang G."/>
        </authorList>
    </citation>
    <scope>NUCLEOTIDE SEQUENCE [LARGE SCALE GENOMIC DNA]</scope>
    <source>
        <strain evidence="4 5">CF5-1</strain>
    </source>
</reference>
<keyword evidence="5" id="KW-1185">Reference proteome</keyword>
<comment type="similarity">
    <text evidence="1">Belongs to the 3-beta-HSD family.</text>
</comment>
<accession>A0A091B4X1</accession>
<dbReference type="GO" id="GO:0006694">
    <property type="term" value="P:steroid biosynthetic process"/>
    <property type="evidence" value="ECO:0007669"/>
    <property type="project" value="InterPro"/>
</dbReference>
<name>A0A091B4X1_9GAMM</name>
<dbReference type="InterPro" id="IPR050177">
    <property type="entry name" value="Lipid_A_modif_metabolic_enz"/>
</dbReference>
<sequence length="333" mass="35287">MKVLVTGGAGFLGQALCQALQAEGHEVTSFQRSHSPALEAMGVRQVRGDLADAAAVLAAFAGQDAIFHNAAKAGAWGSVESYFSANVTGTRNVLAAMRAHGIARLVYTSTPSVTHSGRTPVEGGNEINTPYGERFQAPYPATKLIAEQEVLAANGATLATVALRPRLIWGPGDTQLLPRLVERANAGRLRFVGGGHNRMDTTYIDNAAQAHVDAFKALSPGAPCAGKAYFISNGEPRPVRQIVNDMLGAAGVPPVTGSVPYAVAYAAGAVLETAWTLLRLKGEPPMTRFLAEQLSTPHWYDISAARRDFGYVPRVSTAEGLERLAAWWRAGAR</sequence>
<evidence type="ECO:0000259" key="3">
    <source>
        <dbReference type="Pfam" id="PF01073"/>
    </source>
</evidence>
<comment type="caution">
    <text evidence="4">The sequence shown here is derived from an EMBL/GenBank/DDBJ whole genome shotgun (WGS) entry which is preliminary data.</text>
</comment>
<dbReference type="PANTHER" id="PTHR43245:SF51">
    <property type="entry name" value="SHORT CHAIN DEHYDROGENASE_REDUCTASE FAMILY 42E, MEMBER 2"/>
    <property type="match status" value="1"/>
</dbReference>
<dbReference type="EMBL" id="AVCK01000022">
    <property type="protein sequence ID" value="KFN45914.1"/>
    <property type="molecule type" value="Genomic_DNA"/>
</dbReference>
<evidence type="ECO:0000313" key="5">
    <source>
        <dbReference type="Proteomes" id="UP000029393"/>
    </source>
</evidence>
<proteinExistence type="inferred from homology"/>
<dbReference type="InterPro" id="IPR002225">
    <property type="entry name" value="3Beta_OHSteriod_DH/Estase"/>
</dbReference>
<keyword evidence="2" id="KW-0560">Oxidoreductase</keyword>
<dbReference type="InterPro" id="IPR053478">
    <property type="entry name" value="2-alkyl-3-oxoalkanoate_rdct"/>
</dbReference>
<dbReference type="PATRIC" id="fig|1384056.3.peg.1700"/>
<dbReference type="eggNOG" id="COG0451">
    <property type="taxonomic scope" value="Bacteria"/>
</dbReference>
<dbReference type="SUPFAM" id="SSF51735">
    <property type="entry name" value="NAD(P)-binding Rossmann-fold domains"/>
    <property type="match status" value="1"/>
</dbReference>
<dbReference type="GO" id="GO:0016616">
    <property type="term" value="F:oxidoreductase activity, acting on the CH-OH group of donors, NAD or NADP as acceptor"/>
    <property type="evidence" value="ECO:0007669"/>
    <property type="project" value="InterPro"/>
</dbReference>
<dbReference type="PANTHER" id="PTHR43245">
    <property type="entry name" value="BIFUNCTIONAL POLYMYXIN RESISTANCE PROTEIN ARNA"/>
    <property type="match status" value="1"/>
</dbReference>
<evidence type="ECO:0000256" key="2">
    <source>
        <dbReference type="ARBA" id="ARBA00023002"/>
    </source>
</evidence>
<feature type="domain" description="3-beta hydroxysteroid dehydrogenase/isomerase" evidence="3">
    <location>
        <begin position="4"/>
        <end position="246"/>
    </location>
</feature>
<dbReference type="Proteomes" id="UP000029393">
    <property type="component" value="Unassembled WGS sequence"/>
</dbReference>
<protein>
    <recommendedName>
        <fullName evidence="3">3-beta hydroxysteroid dehydrogenase/isomerase domain-containing protein</fullName>
    </recommendedName>
</protein>
<dbReference type="NCBIfam" id="NF042422">
    <property type="entry name" value="oxyalk_red_OleD"/>
    <property type="match status" value="1"/>
</dbReference>
<evidence type="ECO:0000256" key="1">
    <source>
        <dbReference type="ARBA" id="ARBA00009219"/>
    </source>
</evidence>
<dbReference type="AlphaFoldDB" id="A0A091B4X1"/>
<gene>
    <name evidence="4" type="ORF">N787_02905</name>
</gene>
<dbReference type="Gene3D" id="3.40.50.720">
    <property type="entry name" value="NAD(P)-binding Rossmann-like Domain"/>
    <property type="match status" value="1"/>
</dbReference>
<organism evidence="4 5">
    <name type="scientific">Arenimonas metalli CF5-1</name>
    <dbReference type="NCBI Taxonomy" id="1384056"/>
    <lineage>
        <taxon>Bacteria</taxon>
        <taxon>Pseudomonadati</taxon>
        <taxon>Pseudomonadota</taxon>
        <taxon>Gammaproteobacteria</taxon>
        <taxon>Lysobacterales</taxon>
        <taxon>Lysobacteraceae</taxon>
        <taxon>Arenimonas</taxon>
    </lineage>
</organism>